<keyword evidence="2" id="KW-0812">Transmembrane</keyword>
<dbReference type="Pfam" id="PF01434">
    <property type="entry name" value="Peptidase_M41"/>
    <property type="match status" value="1"/>
</dbReference>
<name>A0A0W0F9D8_MONRR</name>
<evidence type="ECO:0000313" key="4">
    <source>
        <dbReference type="EMBL" id="KTB32836.1"/>
    </source>
</evidence>
<feature type="transmembrane region" description="Helical" evidence="2">
    <location>
        <begin position="294"/>
        <end position="316"/>
    </location>
</feature>
<dbReference type="InterPro" id="IPR027417">
    <property type="entry name" value="P-loop_NTPase"/>
</dbReference>
<evidence type="ECO:0000256" key="1">
    <source>
        <dbReference type="SAM" id="MobiDB-lite"/>
    </source>
</evidence>
<accession>A0A0W0F9D8</accession>
<dbReference type="AlphaFoldDB" id="A0A0W0F9D8"/>
<dbReference type="GO" id="GO:0007005">
    <property type="term" value="P:mitochondrion organization"/>
    <property type="evidence" value="ECO:0007669"/>
    <property type="project" value="TreeGrafter"/>
</dbReference>
<dbReference type="Pfam" id="PF00004">
    <property type="entry name" value="AAA"/>
    <property type="match status" value="1"/>
</dbReference>
<feature type="region of interest" description="Disordered" evidence="1">
    <location>
        <begin position="196"/>
        <end position="237"/>
    </location>
</feature>
<dbReference type="PANTHER" id="PTHR23076:SF97">
    <property type="entry name" value="ATP-DEPENDENT ZINC METALLOPROTEASE YME1L1"/>
    <property type="match status" value="1"/>
</dbReference>
<dbReference type="InterPro" id="IPR003960">
    <property type="entry name" value="ATPase_AAA_CS"/>
</dbReference>
<reference evidence="4 5" key="1">
    <citation type="submission" date="2015-12" db="EMBL/GenBank/DDBJ databases">
        <title>Draft genome sequence of Moniliophthora roreri, the causal agent of frosty pod rot of cacao.</title>
        <authorList>
            <person name="Aime M.C."/>
            <person name="Diaz-Valderrama J.R."/>
            <person name="Kijpornyongpan T."/>
            <person name="Phillips-Mora W."/>
        </authorList>
    </citation>
    <scope>NUCLEOTIDE SEQUENCE [LARGE SCALE GENOMIC DNA]</scope>
    <source>
        <strain evidence="4 5">MCA 2952</strain>
    </source>
</reference>
<evidence type="ECO:0000313" key="5">
    <source>
        <dbReference type="Proteomes" id="UP000054988"/>
    </source>
</evidence>
<dbReference type="GO" id="GO:0005524">
    <property type="term" value="F:ATP binding"/>
    <property type="evidence" value="ECO:0007669"/>
    <property type="project" value="InterPro"/>
</dbReference>
<proteinExistence type="predicted"/>
<dbReference type="Gene3D" id="1.20.58.760">
    <property type="entry name" value="Peptidase M41"/>
    <property type="match status" value="1"/>
</dbReference>
<sequence length="770" mass="84900">MLKIVSFQLCSSLRSSTRSARPINHSALQQWRTISSTPTTSLLRNVAQLHRRPPNFSPSLHPARHISLGSIFSRSTTVPSPTVVAHITRLEAEANVYPHDVSKQLAFFEALRDTKLKSSYELIISRWERMCEFVRFSRRLHSEQRNSVTASNQDPTSPLLQSPQAFQIYLASLVNTGQQASVSAAVRRRDSLLSSLELSKNPSETSSEPSTSDVVSESKTPEQANSLPENASLQKPGLTPSQEIAQNVLSGQAASSTRTNTSSNPFLNSSSTSNDGGPIQVTIVERKGAWIPRLVRFLALTLVASFFFLIILSVFFENTGFMKNGPRQSQFEPSEGKVVKFSDVHGVDEVKEELQDIVAFLKDPSAFATLGGKLPKGVLLTGPPGTGKTMLARAVAGEAGVPFFFASGSDFEEMFVGVGAKRVRELFAAARKKEPAIIFIDELDAVGGRRSSRDQQYMKQTLNQLLVEMDGFQQTEGVIVMAATNFPESLDPALVRPGRFDRHIAVPLPDIRGRMQILQHHMKNVTTSKGSSSGNFRLLWGRLAEYGQAAVRAAKEHAKEVNLSHFEWARDRILMGAERKSAAIDEKAKLATAYHEGGHALVALYTDGAIPLHKTSFLPENDRFSVSLKEYLASIDVSMGGRVAEELIYGPQAVTSGASSDIRKATHTARMMVKQWGFSKLGPIYYDDSADLSPRRKDEIEDEVTKIIKESENRTTVLLKSRIEELHRLARALVEHETLDKDEVAKVVKGEPIRNITEVLETELSSSSDS</sequence>
<dbReference type="PROSITE" id="PS00674">
    <property type="entry name" value="AAA"/>
    <property type="match status" value="1"/>
</dbReference>
<feature type="compositionally biased region" description="Low complexity" evidence="1">
    <location>
        <begin position="196"/>
        <end position="218"/>
    </location>
</feature>
<dbReference type="SMART" id="SM00382">
    <property type="entry name" value="AAA"/>
    <property type="match status" value="1"/>
</dbReference>
<dbReference type="eggNOG" id="KOG0734">
    <property type="taxonomic scope" value="Eukaryota"/>
</dbReference>
<dbReference type="SUPFAM" id="SSF52540">
    <property type="entry name" value="P-loop containing nucleoside triphosphate hydrolases"/>
    <property type="match status" value="1"/>
</dbReference>
<keyword evidence="2" id="KW-0472">Membrane</keyword>
<dbReference type="EMBL" id="LATX01002203">
    <property type="protein sequence ID" value="KTB32836.1"/>
    <property type="molecule type" value="Genomic_DNA"/>
</dbReference>
<protein>
    <submittedName>
        <fullName evidence="4">Putative ATP-dependent peptidase</fullName>
    </submittedName>
</protein>
<evidence type="ECO:0000259" key="3">
    <source>
        <dbReference type="SMART" id="SM00382"/>
    </source>
</evidence>
<dbReference type="InterPro" id="IPR037219">
    <property type="entry name" value="Peptidase_M41-like"/>
</dbReference>
<dbReference type="InterPro" id="IPR000642">
    <property type="entry name" value="Peptidase_M41"/>
</dbReference>
<evidence type="ECO:0000256" key="2">
    <source>
        <dbReference type="SAM" id="Phobius"/>
    </source>
</evidence>
<feature type="region of interest" description="Disordered" evidence="1">
    <location>
        <begin position="249"/>
        <end position="273"/>
    </location>
</feature>
<dbReference type="SUPFAM" id="SSF140990">
    <property type="entry name" value="FtsH protease domain-like"/>
    <property type="match status" value="1"/>
</dbReference>
<gene>
    <name evidence="4" type="ORF">WG66_14639</name>
</gene>
<dbReference type="Proteomes" id="UP000054988">
    <property type="component" value="Unassembled WGS sequence"/>
</dbReference>
<dbReference type="GO" id="GO:0004222">
    <property type="term" value="F:metalloendopeptidase activity"/>
    <property type="evidence" value="ECO:0007669"/>
    <property type="project" value="InterPro"/>
</dbReference>
<dbReference type="CDD" id="cd19501">
    <property type="entry name" value="RecA-like_FtsH"/>
    <property type="match status" value="1"/>
</dbReference>
<feature type="compositionally biased region" description="Low complexity" evidence="1">
    <location>
        <begin position="255"/>
        <end position="273"/>
    </location>
</feature>
<dbReference type="PANTHER" id="PTHR23076">
    <property type="entry name" value="METALLOPROTEASE M41 FTSH"/>
    <property type="match status" value="1"/>
</dbReference>
<feature type="domain" description="AAA+ ATPase" evidence="3">
    <location>
        <begin position="374"/>
        <end position="510"/>
    </location>
</feature>
<comment type="caution">
    <text evidence="4">The sequence shown here is derived from an EMBL/GenBank/DDBJ whole genome shotgun (WGS) entry which is preliminary data.</text>
</comment>
<dbReference type="GO" id="GO:0005743">
    <property type="term" value="C:mitochondrial inner membrane"/>
    <property type="evidence" value="ECO:0007669"/>
    <property type="project" value="TreeGrafter"/>
</dbReference>
<dbReference type="GO" id="GO:0006515">
    <property type="term" value="P:protein quality control for misfolded or incompletely synthesized proteins"/>
    <property type="evidence" value="ECO:0007669"/>
    <property type="project" value="TreeGrafter"/>
</dbReference>
<dbReference type="GO" id="GO:0004176">
    <property type="term" value="F:ATP-dependent peptidase activity"/>
    <property type="evidence" value="ECO:0007669"/>
    <property type="project" value="InterPro"/>
</dbReference>
<dbReference type="Gene3D" id="3.40.50.300">
    <property type="entry name" value="P-loop containing nucleotide triphosphate hydrolases"/>
    <property type="match status" value="1"/>
</dbReference>
<keyword evidence="2" id="KW-1133">Transmembrane helix</keyword>
<dbReference type="InterPro" id="IPR003959">
    <property type="entry name" value="ATPase_AAA_core"/>
</dbReference>
<feature type="compositionally biased region" description="Polar residues" evidence="1">
    <location>
        <begin position="221"/>
        <end position="237"/>
    </location>
</feature>
<dbReference type="GO" id="GO:0016887">
    <property type="term" value="F:ATP hydrolysis activity"/>
    <property type="evidence" value="ECO:0007669"/>
    <property type="project" value="InterPro"/>
</dbReference>
<dbReference type="InterPro" id="IPR003593">
    <property type="entry name" value="AAA+_ATPase"/>
</dbReference>
<organism evidence="4 5">
    <name type="scientific">Moniliophthora roreri</name>
    <name type="common">Frosty pod rot fungus</name>
    <name type="synonym">Monilia roreri</name>
    <dbReference type="NCBI Taxonomy" id="221103"/>
    <lineage>
        <taxon>Eukaryota</taxon>
        <taxon>Fungi</taxon>
        <taxon>Dikarya</taxon>
        <taxon>Basidiomycota</taxon>
        <taxon>Agaricomycotina</taxon>
        <taxon>Agaricomycetes</taxon>
        <taxon>Agaricomycetidae</taxon>
        <taxon>Agaricales</taxon>
        <taxon>Marasmiineae</taxon>
        <taxon>Marasmiaceae</taxon>
        <taxon>Moniliophthora</taxon>
    </lineage>
</organism>
<dbReference type="FunFam" id="3.40.50.300:FF:000175">
    <property type="entry name" value="ATP-dependent zinc metalloprotease FTSH 4"/>
    <property type="match status" value="1"/>
</dbReference>